<accession>A0ABD1JVS7</accession>
<evidence type="ECO:0000313" key="14">
    <source>
        <dbReference type="EMBL" id="KAL2090935.1"/>
    </source>
</evidence>
<protein>
    <recommendedName>
        <fullName evidence="13">G-protein coupled receptors family 1 profile domain-containing protein</fullName>
    </recommendedName>
</protein>
<evidence type="ECO:0000256" key="10">
    <source>
        <dbReference type="ARBA" id="ARBA00023170"/>
    </source>
</evidence>
<organism evidence="14 15">
    <name type="scientific">Coilia grayii</name>
    <name type="common">Gray's grenadier anchovy</name>
    <dbReference type="NCBI Taxonomy" id="363190"/>
    <lineage>
        <taxon>Eukaryota</taxon>
        <taxon>Metazoa</taxon>
        <taxon>Chordata</taxon>
        <taxon>Craniata</taxon>
        <taxon>Vertebrata</taxon>
        <taxon>Euteleostomi</taxon>
        <taxon>Actinopterygii</taxon>
        <taxon>Neopterygii</taxon>
        <taxon>Teleostei</taxon>
        <taxon>Clupei</taxon>
        <taxon>Clupeiformes</taxon>
        <taxon>Clupeoidei</taxon>
        <taxon>Engraulidae</taxon>
        <taxon>Coilinae</taxon>
        <taxon>Coilia</taxon>
    </lineage>
</organism>
<feature type="transmembrane region" description="Helical" evidence="12">
    <location>
        <begin position="259"/>
        <end position="279"/>
    </location>
</feature>
<dbReference type="PANTHER" id="PTHR24231:SF52">
    <property type="entry name" value="CYSTEINYL LEUKOTRIENE RECEPTOR 2-LIKE"/>
    <property type="match status" value="1"/>
</dbReference>
<dbReference type="Pfam" id="PF00001">
    <property type="entry name" value="7tm_1"/>
    <property type="match status" value="1"/>
</dbReference>
<evidence type="ECO:0000256" key="3">
    <source>
        <dbReference type="ARBA" id="ARBA00022692"/>
    </source>
</evidence>
<feature type="transmembrane region" description="Helical" evidence="12">
    <location>
        <begin position="129"/>
        <end position="148"/>
    </location>
</feature>
<feature type="domain" description="G-protein coupled receptors family 1 profile" evidence="13">
    <location>
        <begin position="68"/>
        <end position="322"/>
    </location>
</feature>
<name>A0ABD1JVS7_9TELE</name>
<evidence type="ECO:0000256" key="4">
    <source>
        <dbReference type="ARBA" id="ARBA00022859"/>
    </source>
</evidence>
<evidence type="ECO:0000256" key="7">
    <source>
        <dbReference type="ARBA" id="ARBA00023130"/>
    </source>
</evidence>
<keyword evidence="9" id="KW-1015">Disulfide bond</keyword>
<gene>
    <name evidence="14" type="ORF">ACEWY4_013198</name>
</gene>
<keyword evidence="8 12" id="KW-0472">Membrane</keyword>
<dbReference type="PANTHER" id="PTHR24231">
    <property type="entry name" value="PURINOCEPTOR-RELATED G-PROTEIN COUPLED RECEPTOR"/>
    <property type="match status" value="1"/>
</dbReference>
<keyword evidence="5 12" id="KW-1133">Transmembrane helix</keyword>
<dbReference type="AlphaFoldDB" id="A0ABD1JVS7"/>
<evidence type="ECO:0000259" key="13">
    <source>
        <dbReference type="PROSITE" id="PS50262"/>
    </source>
</evidence>
<dbReference type="PRINTS" id="PR00237">
    <property type="entry name" value="GPCRRHODOPSN"/>
</dbReference>
<evidence type="ECO:0000256" key="1">
    <source>
        <dbReference type="ARBA" id="ARBA00004651"/>
    </source>
</evidence>
<comment type="caution">
    <text evidence="14">The sequence shown here is derived from an EMBL/GenBank/DDBJ whole genome shotgun (WGS) entry which is preliminary data.</text>
</comment>
<dbReference type="EMBL" id="JBHFQA010000011">
    <property type="protein sequence ID" value="KAL2090935.1"/>
    <property type="molecule type" value="Genomic_DNA"/>
</dbReference>
<keyword evidence="11" id="KW-0807">Transducer</keyword>
<dbReference type="SUPFAM" id="SSF81321">
    <property type="entry name" value="Family A G protein-coupled receptor-like"/>
    <property type="match status" value="1"/>
</dbReference>
<evidence type="ECO:0000256" key="5">
    <source>
        <dbReference type="ARBA" id="ARBA00022989"/>
    </source>
</evidence>
<comment type="subcellular location">
    <subcellularLocation>
        <location evidence="1">Cell membrane</location>
        <topology evidence="1">Multi-pass membrane protein</topology>
    </subcellularLocation>
</comment>
<keyword evidence="4" id="KW-0391">Immunity</keyword>
<dbReference type="PROSITE" id="PS50262">
    <property type="entry name" value="G_PROTEIN_RECEP_F1_2"/>
    <property type="match status" value="1"/>
</dbReference>
<sequence length="392" mass="44769">MLMITASTLPWPAPHTSQASALLPNASTLCGSPEELNRNFSCGSSEHNFRYIAYTVTYSIVFPIGFLCNSAALFVFLRLTHKRTANTVFMINLALSDVGFSLTLPFRLVYYFRDCHWDFPDWLCRFCVFAFYVNLYTSVLFLTGLSVLRYIAIVHPLRNRSVVTAKRASWLCLVIWVLVALLSTPFLMTGTLERDGRIHCFEPGTTKSWFRILVLNYVALVLGFLLPFVTILACYGRITLKLLRGAKVTRRSLQKRQRSIYLMAVILSTFLLCFLPYHLLRSLHIHAMVHAWDCRVTAWLLRLIVVTLCLAASNSCLNPLLYYFAGESFRTTVRTSVHTTVRSSSFTSFGQGSVRTYFSWRRQPHYPTTKGQPVASRPDLRDSLRMTTDDDL</sequence>
<keyword evidence="6" id="KW-0297">G-protein coupled receptor</keyword>
<evidence type="ECO:0000256" key="11">
    <source>
        <dbReference type="ARBA" id="ARBA00023224"/>
    </source>
</evidence>
<reference evidence="14 15" key="1">
    <citation type="submission" date="2024-09" db="EMBL/GenBank/DDBJ databases">
        <title>A chromosome-level genome assembly of Gray's grenadier anchovy, Coilia grayii.</title>
        <authorList>
            <person name="Fu Z."/>
        </authorList>
    </citation>
    <scope>NUCLEOTIDE SEQUENCE [LARGE SCALE GENOMIC DNA]</scope>
    <source>
        <strain evidence="14">G4</strain>
        <tissue evidence="14">Muscle</tissue>
    </source>
</reference>
<dbReference type="InterPro" id="IPR017452">
    <property type="entry name" value="GPCR_Rhodpsn_7TM"/>
</dbReference>
<feature type="transmembrane region" description="Helical" evidence="12">
    <location>
        <begin position="208"/>
        <end position="238"/>
    </location>
</feature>
<proteinExistence type="predicted"/>
<dbReference type="FunFam" id="1.20.1070.10:FF:000017">
    <property type="entry name" value="lysophosphatidic acid receptor 4"/>
    <property type="match status" value="1"/>
</dbReference>
<dbReference type="GO" id="GO:0004930">
    <property type="term" value="F:G protein-coupled receptor activity"/>
    <property type="evidence" value="ECO:0007669"/>
    <property type="project" value="UniProtKB-KW"/>
</dbReference>
<keyword evidence="2" id="KW-1003">Cell membrane</keyword>
<feature type="transmembrane region" description="Helical" evidence="12">
    <location>
        <begin position="51"/>
        <end position="77"/>
    </location>
</feature>
<dbReference type="PRINTS" id="PR01157">
    <property type="entry name" value="P2YPURNOCPTR"/>
</dbReference>
<evidence type="ECO:0000256" key="6">
    <source>
        <dbReference type="ARBA" id="ARBA00023040"/>
    </source>
</evidence>
<evidence type="ECO:0000256" key="9">
    <source>
        <dbReference type="ARBA" id="ARBA00023157"/>
    </source>
</evidence>
<keyword evidence="10" id="KW-0675">Receptor</keyword>
<evidence type="ECO:0000256" key="2">
    <source>
        <dbReference type="ARBA" id="ARBA00022475"/>
    </source>
</evidence>
<feature type="transmembrane region" description="Helical" evidence="12">
    <location>
        <begin position="89"/>
        <end position="109"/>
    </location>
</feature>
<feature type="transmembrane region" description="Helical" evidence="12">
    <location>
        <begin position="299"/>
        <end position="324"/>
    </location>
</feature>
<evidence type="ECO:0000256" key="8">
    <source>
        <dbReference type="ARBA" id="ARBA00023136"/>
    </source>
</evidence>
<dbReference type="InterPro" id="IPR000276">
    <property type="entry name" value="GPCR_Rhodpsn"/>
</dbReference>
<evidence type="ECO:0000256" key="12">
    <source>
        <dbReference type="SAM" id="Phobius"/>
    </source>
</evidence>
<keyword evidence="3 12" id="KW-0812">Transmembrane</keyword>
<dbReference type="Gene3D" id="1.20.1070.10">
    <property type="entry name" value="Rhodopsin 7-helix transmembrane proteins"/>
    <property type="match status" value="1"/>
</dbReference>
<evidence type="ECO:0000313" key="15">
    <source>
        <dbReference type="Proteomes" id="UP001591681"/>
    </source>
</evidence>
<dbReference type="GO" id="GO:0005886">
    <property type="term" value="C:plasma membrane"/>
    <property type="evidence" value="ECO:0007669"/>
    <property type="project" value="UniProtKB-SubCell"/>
</dbReference>
<feature type="transmembrane region" description="Helical" evidence="12">
    <location>
        <begin position="168"/>
        <end position="188"/>
    </location>
</feature>
<keyword evidence="15" id="KW-1185">Reference proteome</keyword>
<dbReference type="Proteomes" id="UP001591681">
    <property type="component" value="Unassembled WGS sequence"/>
</dbReference>
<dbReference type="GO" id="GO:0002250">
    <property type="term" value="P:adaptive immune response"/>
    <property type="evidence" value="ECO:0007669"/>
    <property type="project" value="UniProtKB-KW"/>
</dbReference>
<keyword evidence="7" id="KW-1064">Adaptive immunity</keyword>